<dbReference type="Proteomes" id="UP000682782">
    <property type="component" value="Chromosome"/>
</dbReference>
<protein>
    <submittedName>
        <fullName evidence="1">Alpha amylase C-terminal domain-containing protein</fullName>
    </submittedName>
</protein>
<evidence type="ECO:0000313" key="1">
    <source>
        <dbReference type="EMBL" id="QUC67824.1"/>
    </source>
</evidence>
<proteinExistence type="predicted"/>
<gene>
    <name evidence="1" type="ORF">JYE49_03750</name>
</gene>
<name>A0AC61MXT8_9FIRM</name>
<dbReference type="EMBL" id="CP068393">
    <property type="protein sequence ID" value="QUC67824.1"/>
    <property type="molecule type" value="Genomic_DNA"/>
</dbReference>
<reference evidence="1" key="1">
    <citation type="submission" date="2021-01" db="EMBL/GenBank/DDBJ databases">
        <title>Complete genome sequence of Clostridiales bacterium R-7.</title>
        <authorList>
            <person name="Mahoney-Kurpe S.C."/>
            <person name="Palevich N."/>
            <person name="Koike S."/>
            <person name="Moon C.D."/>
            <person name="Attwood G.T."/>
        </authorList>
    </citation>
    <scope>NUCLEOTIDE SEQUENCE</scope>
    <source>
        <strain evidence="1">R-7</strain>
    </source>
</reference>
<organism evidence="1 2">
    <name type="scientific">Aristaeella hokkaidonensis</name>
    <dbReference type="NCBI Taxonomy" id="3046382"/>
    <lineage>
        <taxon>Bacteria</taxon>
        <taxon>Bacillati</taxon>
        <taxon>Bacillota</taxon>
        <taxon>Clostridia</taxon>
        <taxon>Eubacteriales</taxon>
        <taxon>Aristaeellaceae</taxon>
        <taxon>Aristaeella</taxon>
    </lineage>
</organism>
<accession>A0AC61MXT8</accession>
<keyword evidence="2" id="KW-1185">Reference proteome</keyword>
<evidence type="ECO:0000313" key="2">
    <source>
        <dbReference type="Proteomes" id="UP000682782"/>
    </source>
</evidence>
<sequence length="675" mass="78082">MDVGKLNAPYQITEIDPWLAPYEADIVLRMDRFKEKRRQLVDGAAFLSDFANGYLFFGFHRTKTGWVFREWLPGADEVRLMGDFNQWNRESHPLDRGENGVWEIVLPGEDSLLEGQNVKLWIRKGENWFERLPAYSTKVAMDPETSLLCTQVQDPEKEYAWTDEAFMAEAPDAPLIYEAHVGMSQDKEGIGTYREFAENVLPRVKDLGYNTIQLMAIQEHPYYGSFGYQVTNFFAAAHWYGDPEDLKYLVNTAHGMGIRVLLDVVHSHACPNVGEGLQFQDGTEDQYFLPGGQGWHPAWGTKLFNYGRTEVLHFLLSNLKYWQTQYHFDGFRFDGVTSMIYHDHGLGSAFTNYDMYFNLNTDLDALNYLQLANELIHEVNPNATTVAEDMSGMPGMCLPIEQGGIGFDYRLAMGEPDYWIKLLKDTRDEDWNVNGLWYEMTTRRPMEKVIGYCESHDQALVGDKTIIFRMADAEMYTGMMKEYHSLTMDRAIELHKMIRLYTMSLGGNGYLNFMGNEFGHPEWIDFPREGNGWSYKYCRRQWSLVDNPQLKFEWLNDFDKAMINLAKERKLLDDPNAVSLWIDPERKIITFSRGGLLFVFNFHNSYSEQQFFLHAHTTGEGSYRVILSTDEKRFGGAGLIDHDYIYQTTYTEGRGLGFDVYSPCRSAMVLERISE</sequence>